<proteinExistence type="predicted"/>
<accession>A0A317ZG37</accession>
<protein>
    <submittedName>
        <fullName evidence="1">Uncharacterized protein</fullName>
    </submittedName>
</protein>
<dbReference type="InParanoid" id="A0A317ZG37"/>
<name>A0A317ZG37_9BACT</name>
<dbReference type="EMBL" id="QHJQ01000003">
    <property type="protein sequence ID" value="PXA04594.1"/>
    <property type="molecule type" value="Genomic_DNA"/>
</dbReference>
<dbReference type="OrthoDB" id="5147591at2"/>
<keyword evidence="2" id="KW-1185">Reference proteome</keyword>
<reference evidence="1 2" key="1">
    <citation type="submission" date="2018-05" db="EMBL/GenBank/DDBJ databases">
        <title>Coraliomargarita sinensis sp. nov., isolated from a marine solar saltern.</title>
        <authorList>
            <person name="Zhou L.Y."/>
        </authorList>
    </citation>
    <scope>NUCLEOTIDE SEQUENCE [LARGE SCALE GENOMIC DNA]</scope>
    <source>
        <strain evidence="1 2">WN38</strain>
    </source>
</reference>
<gene>
    <name evidence="1" type="ORF">DDZ13_05310</name>
</gene>
<evidence type="ECO:0000313" key="2">
    <source>
        <dbReference type="Proteomes" id="UP000247099"/>
    </source>
</evidence>
<organism evidence="1 2">
    <name type="scientific">Coraliomargarita sinensis</name>
    <dbReference type="NCBI Taxonomy" id="2174842"/>
    <lineage>
        <taxon>Bacteria</taxon>
        <taxon>Pseudomonadati</taxon>
        <taxon>Verrucomicrobiota</taxon>
        <taxon>Opitutia</taxon>
        <taxon>Puniceicoccales</taxon>
        <taxon>Coraliomargaritaceae</taxon>
        <taxon>Coraliomargarita</taxon>
    </lineage>
</organism>
<dbReference type="AlphaFoldDB" id="A0A317ZG37"/>
<sequence length="101" mass="11386">MGWGRTLLLGDIGNRLDIEDTEREIGELKRSMRGAFRKDMSQDEKIEALIADNAELKLYLASLVRLLVKHGTIAPEELREIVEKVDAEDGRIDGKYGGEML</sequence>
<comment type="caution">
    <text evidence="1">The sequence shown here is derived from an EMBL/GenBank/DDBJ whole genome shotgun (WGS) entry which is preliminary data.</text>
</comment>
<evidence type="ECO:0000313" key="1">
    <source>
        <dbReference type="EMBL" id="PXA04594.1"/>
    </source>
</evidence>
<dbReference type="RefSeq" id="WP_110130400.1">
    <property type="nucleotide sequence ID" value="NZ_QHJQ01000003.1"/>
</dbReference>
<dbReference type="Proteomes" id="UP000247099">
    <property type="component" value="Unassembled WGS sequence"/>
</dbReference>